<evidence type="ECO:0000313" key="2">
    <source>
        <dbReference type="EMBL" id="EFV03432.1"/>
    </source>
</evidence>
<dbReference type="STRING" id="888832.HMPREF9420_2441"/>
<reference evidence="2 3" key="1">
    <citation type="submission" date="2010-12" db="EMBL/GenBank/DDBJ databases">
        <authorList>
            <person name="Muzny D."/>
            <person name="Qin X."/>
            <person name="Deng J."/>
            <person name="Jiang H."/>
            <person name="Liu Y."/>
            <person name="Qu J."/>
            <person name="Song X.-Z."/>
            <person name="Zhang L."/>
            <person name="Thornton R."/>
            <person name="Coyle M."/>
            <person name="Francisco L."/>
            <person name="Jackson L."/>
            <person name="Javaid M."/>
            <person name="Korchina V."/>
            <person name="Kovar C."/>
            <person name="Mata R."/>
            <person name="Mathew T."/>
            <person name="Ngo R."/>
            <person name="Nguyen L."/>
            <person name="Nguyen N."/>
            <person name="Okwuonu G."/>
            <person name="Ongeri F."/>
            <person name="Pham C."/>
            <person name="Simmons D."/>
            <person name="Wilczek-Boney K."/>
            <person name="Hale W."/>
            <person name="Jakkamsetti A."/>
            <person name="Pham P."/>
            <person name="Ruth R."/>
            <person name="San Lucas F."/>
            <person name="Warren J."/>
            <person name="Zhang J."/>
            <person name="Zhao Z."/>
            <person name="Zhou C."/>
            <person name="Zhu D."/>
            <person name="Lee S."/>
            <person name="Bess C."/>
            <person name="Blankenburg K."/>
            <person name="Forbes L."/>
            <person name="Fu Q."/>
            <person name="Gubbala S."/>
            <person name="Hirani K."/>
            <person name="Jayaseelan J.C."/>
            <person name="Lara F."/>
            <person name="Munidasa M."/>
            <person name="Palculict T."/>
            <person name="Patil S."/>
            <person name="Pu L.-L."/>
            <person name="Saada N."/>
            <person name="Tang L."/>
            <person name="Weissenberger G."/>
            <person name="Zhu Y."/>
            <person name="Hemphill L."/>
            <person name="Shang Y."/>
            <person name="Youmans B."/>
            <person name="Ayvaz T."/>
            <person name="Ross M."/>
            <person name="Santibanez J."/>
            <person name="Aqrawi P."/>
            <person name="Gross S."/>
            <person name="Joshi V."/>
            <person name="Fowler G."/>
            <person name="Nazareth L."/>
            <person name="Reid J."/>
            <person name="Worley K."/>
            <person name="Petrosino J."/>
            <person name="Highlander S."/>
            <person name="Gibbs R."/>
        </authorList>
    </citation>
    <scope>NUCLEOTIDE SEQUENCE [LARGE SCALE GENOMIC DNA]</scope>
    <source>
        <strain evidence="2 3">DSM 15606</strain>
    </source>
</reference>
<gene>
    <name evidence="2" type="ORF">HMPREF9420_2441</name>
</gene>
<evidence type="ECO:0000256" key="1">
    <source>
        <dbReference type="SAM" id="Phobius"/>
    </source>
</evidence>
<dbReference type="HOGENOM" id="CLU_836397_0_0_10"/>
<keyword evidence="1" id="KW-0812">Transmembrane</keyword>
<dbReference type="AlphaFoldDB" id="E6MSH3"/>
<feature type="transmembrane region" description="Helical" evidence="1">
    <location>
        <begin position="30"/>
        <end position="48"/>
    </location>
</feature>
<keyword evidence="1" id="KW-1133">Transmembrane helix</keyword>
<organism evidence="2 3">
    <name type="scientific">Segatella salivae DSM 15606</name>
    <dbReference type="NCBI Taxonomy" id="888832"/>
    <lineage>
        <taxon>Bacteria</taxon>
        <taxon>Pseudomonadati</taxon>
        <taxon>Bacteroidota</taxon>
        <taxon>Bacteroidia</taxon>
        <taxon>Bacteroidales</taxon>
        <taxon>Prevotellaceae</taxon>
        <taxon>Segatella</taxon>
    </lineage>
</organism>
<keyword evidence="1" id="KW-0472">Membrane</keyword>
<name>E6MSH3_9BACT</name>
<accession>E6MSH3</accession>
<feature type="transmembrane region" description="Helical" evidence="1">
    <location>
        <begin position="69"/>
        <end position="86"/>
    </location>
</feature>
<proteinExistence type="predicted"/>
<feature type="transmembrane region" description="Helical" evidence="1">
    <location>
        <begin position="98"/>
        <end position="115"/>
    </location>
</feature>
<keyword evidence="3" id="KW-1185">Reference proteome</keyword>
<evidence type="ECO:0000313" key="3">
    <source>
        <dbReference type="Proteomes" id="UP000003874"/>
    </source>
</evidence>
<protein>
    <submittedName>
        <fullName evidence="2">Uncharacterized protein</fullName>
    </submittedName>
</protein>
<sequence>MNFMKHIDKILFVIGAIAFGLSFLDSNDRQGLILGISFMLPLLINWFFELEIVGRWTLRHWRLIDVMRQIGLVLLIIFWLLFVWLMALGTMNARPHDLMPFVVVVLAGLFTLYAYRHYFMFWRYRHWFFRQEKTITSRIDGGWGCFGQASNTWFEYKIKENHVVIAKHYLRLEPSLSDEKLRMLRAEVAQTLAAWPHIVTLNETIESDFLVSFEMKIMRSDLSKALLGALYDLCLRLEKLQYHGAYYFHDTTSFSGELWEKIENGNLTAWVYRQDEHWWGQEQHDFYEYPDDLPEEVNDELCCYDDGFIDCLITDQIITEAEWKQVWDEARKQITIN</sequence>
<feature type="transmembrane region" description="Helical" evidence="1">
    <location>
        <begin position="7"/>
        <end position="24"/>
    </location>
</feature>
<dbReference type="EMBL" id="AEQO01000189">
    <property type="protein sequence ID" value="EFV03432.1"/>
    <property type="molecule type" value="Genomic_DNA"/>
</dbReference>
<dbReference type="Proteomes" id="UP000003874">
    <property type="component" value="Unassembled WGS sequence"/>
</dbReference>
<comment type="caution">
    <text evidence="2">The sequence shown here is derived from an EMBL/GenBank/DDBJ whole genome shotgun (WGS) entry which is preliminary data.</text>
</comment>